<dbReference type="PANTHER" id="PTHR13149:SF0">
    <property type="entry name" value="VACUOLAR PROTEIN-SORTING-ASSOCIATED PROTEIN 25"/>
    <property type="match status" value="1"/>
</dbReference>
<organism evidence="1 2">
    <name type="scientific">Cetraspora pellucida</name>
    <dbReference type="NCBI Taxonomy" id="1433469"/>
    <lineage>
        <taxon>Eukaryota</taxon>
        <taxon>Fungi</taxon>
        <taxon>Fungi incertae sedis</taxon>
        <taxon>Mucoromycota</taxon>
        <taxon>Glomeromycotina</taxon>
        <taxon>Glomeromycetes</taxon>
        <taxon>Diversisporales</taxon>
        <taxon>Gigasporaceae</taxon>
        <taxon>Cetraspora</taxon>
    </lineage>
</organism>
<evidence type="ECO:0000313" key="1">
    <source>
        <dbReference type="EMBL" id="CAG8619920.1"/>
    </source>
</evidence>
<dbReference type="InterPro" id="IPR036390">
    <property type="entry name" value="WH_DNA-bd_sf"/>
</dbReference>
<sequence>MSSYPGSDLREYKPYEDPALVEQQRLAQQLGPCPKGGSHELRLQTQPATRQTQITLWSEIILAYFMHHKLFRLELSESLNSELFDNKGIQRRLKLGTLQCIIDTMVKEGTAEWDSQSKKNVFNSGMTNSILTVYEIAHGDITEGLEFHGLDQTILSKSLDILVKRGLAQLFQGTSTEDMVDETKEMKTVVNIIKEKAELN</sequence>
<dbReference type="Gene3D" id="1.10.10.570">
    <property type="entry name" value="Winged helix' DNA-binding domain. Chain C. Domain 1"/>
    <property type="match status" value="1"/>
</dbReference>
<dbReference type="Proteomes" id="UP000789759">
    <property type="component" value="Unassembled WGS sequence"/>
</dbReference>
<dbReference type="PANTHER" id="PTHR13149">
    <property type="entry name" value="VACUOLAR PROTEIN SORTING-ASSOCIATED PROTEIN VPS25"/>
    <property type="match status" value="1"/>
</dbReference>
<gene>
    <name evidence="1" type="ORF">CPELLU_LOCUS7866</name>
</gene>
<dbReference type="GO" id="GO:0042803">
    <property type="term" value="F:protein homodimerization activity"/>
    <property type="evidence" value="ECO:0007669"/>
    <property type="project" value="TreeGrafter"/>
</dbReference>
<dbReference type="InterPro" id="IPR014041">
    <property type="entry name" value="ESCRT-II_cplx_Vps25-sub_N"/>
</dbReference>
<dbReference type="EMBL" id="CAJVQA010005405">
    <property type="protein sequence ID" value="CAG8619920.1"/>
    <property type="molecule type" value="Genomic_DNA"/>
</dbReference>
<proteinExistence type="predicted"/>
<dbReference type="OrthoDB" id="245150at2759"/>
<comment type="caution">
    <text evidence="1">The sequence shown here is derived from an EMBL/GenBank/DDBJ whole genome shotgun (WGS) entry which is preliminary data.</text>
</comment>
<dbReference type="GO" id="GO:0043328">
    <property type="term" value="P:protein transport to vacuole involved in ubiquitin-dependent protein catabolic process via the multivesicular body sorting pathway"/>
    <property type="evidence" value="ECO:0007669"/>
    <property type="project" value="TreeGrafter"/>
</dbReference>
<protein>
    <submittedName>
        <fullName evidence="1">3017_t:CDS:1</fullName>
    </submittedName>
</protein>
<dbReference type="SUPFAM" id="SSF46785">
    <property type="entry name" value="Winged helix' DNA-binding domain"/>
    <property type="match status" value="2"/>
</dbReference>
<reference evidence="1" key="1">
    <citation type="submission" date="2021-06" db="EMBL/GenBank/DDBJ databases">
        <authorList>
            <person name="Kallberg Y."/>
            <person name="Tangrot J."/>
            <person name="Rosling A."/>
        </authorList>
    </citation>
    <scope>NUCLEOTIDE SEQUENCE</scope>
    <source>
        <strain evidence="1">FL966</strain>
    </source>
</reference>
<dbReference type="GO" id="GO:0005198">
    <property type="term" value="F:structural molecule activity"/>
    <property type="evidence" value="ECO:0007669"/>
    <property type="project" value="TreeGrafter"/>
</dbReference>
<dbReference type="AlphaFoldDB" id="A0A9N9D1L8"/>
<accession>A0A9N9D1L8</accession>
<name>A0A9N9D1L8_9GLOM</name>
<keyword evidence="2" id="KW-1185">Reference proteome</keyword>
<dbReference type="GO" id="GO:0000814">
    <property type="term" value="C:ESCRT II complex"/>
    <property type="evidence" value="ECO:0007669"/>
    <property type="project" value="InterPro"/>
</dbReference>
<dbReference type="Pfam" id="PF05871">
    <property type="entry name" value="ESCRT-II"/>
    <property type="match status" value="1"/>
</dbReference>
<dbReference type="InterPro" id="IPR008570">
    <property type="entry name" value="ESCRT-II_cplx_Vps25-sub"/>
</dbReference>
<evidence type="ECO:0000313" key="2">
    <source>
        <dbReference type="Proteomes" id="UP000789759"/>
    </source>
</evidence>